<protein>
    <submittedName>
        <fullName evidence="1">Uncharacterized protein</fullName>
    </submittedName>
</protein>
<evidence type="ECO:0000313" key="2">
    <source>
        <dbReference type="Proteomes" id="UP000775213"/>
    </source>
</evidence>
<comment type="caution">
    <text evidence="1">The sequence shown here is derived from an EMBL/GenBank/DDBJ whole genome shotgun (WGS) entry which is preliminary data.</text>
</comment>
<accession>A0AAV7GZQ9</accession>
<keyword evidence="2" id="KW-1185">Reference proteome</keyword>
<evidence type="ECO:0000313" key="1">
    <source>
        <dbReference type="EMBL" id="KAH0460997.1"/>
    </source>
</evidence>
<reference evidence="1 2" key="1">
    <citation type="journal article" date="2021" name="Hortic Res">
        <title>Chromosome-scale assembly of the Dendrobium chrysotoxum genome enhances the understanding of orchid evolution.</title>
        <authorList>
            <person name="Zhang Y."/>
            <person name="Zhang G.Q."/>
            <person name="Zhang D."/>
            <person name="Liu X.D."/>
            <person name="Xu X.Y."/>
            <person name="Sun W.H."/>
            <person name="Yu X."/>
            <person name="Zhu X."/>
            <person name="Wang Z.W."/>
            <person name="Zhao X."/>
            <person name="Zhong W.Y."/>
            <person name="Chen H."/>
            <person name="Yin W.L."/>
            <person name="Huang T."/>
            <person name="Niu S.C."/>
            <person name="Liu Z.J."/>
        </authorList>
    </citation>
    <scope>NUCLEOTIDE SEQUENCE [LARGE SCALE GENOMIC DNA]</scope>
    <source>
        <strain evidence="1">Lindl</strain>
    </source>
</reference>
<proteinExistence type="predicted"/>
<organism evidence="1 2">
    <name type="scientific">Dendrobium chrysotoxum</name>
    <name type="common">Orchid</name>
    <dbReference type="NCBI Taxonomy" id="161865"/>
    <lineage>
        <taxon>Eukaryota</taxon>
        <taxon>Viridiplantae</taxon>
        <taxon>Streptophyta</taxon>
        <taxon>Embryophyta</taxon>
        <taxon>Tracheophyta</taxon>
        <taxon>Spermatophyta</taxon>
        <taxon>Magnoliopsida</taxon>
        <taxon>Liliopsida</taxon>
        <taxon>Asparagales</taxon>
        <taxon>Orchidaceae</taxon>
        <taxon>Epidendroideae</taxon>
        <taxon>Malaxideae</taxon>
        <taxon>Dendrobiinae</taxon>
        <taxon>Dendrobium</taxon>
    </lineage>
</organism>
<dbReference type="Proteomes" id="UP000775213">
    <property type="component" value="Unassembled WGS sequence"/>
</dbReference>
<name>A0AAV7GZQ9_DENCH</name>
<sequence>MGEILGKNECRVFLGKVCGWFQRLIHTHINMIANVGVLMRLEQGNRKVMQNEVEFTTLTIYAPQLIELAALWWQVQSITMLHAAALGQPRRSQNGPPTSQTYAPSDPTVILYMERSRCSRFRSSFFLFSLNIRAGLRMNTSAVKNMERIVGVEGRRDIC</sequence>
<gene>
    <name evidence="1" type="ORF">IEQ34_008572</name>
</gene>
<dbReference type="AlphaFoldDB" id="A0AAV7GZQ9"/>
<dbReference type="EMBL" id="JAGFBR010000009">
    <property type="protein sequence ID" value="KAH0460997.1"/>
    <property type="molecule type" value="Genomic_DNA"/>
</dbReference>